<name>A0ABP7F6F6_9MICO</name>
<dbReference type="RefSeq" id="WP_344753607.1">
    <property type="nucleotide sequence ID" value="NZ_BAABAE010000002.1"/>
</dbReference>
<dbReference type="PROSITE" id="PS00211">
    <property type="entry name" value="ABC_TRANSPORTER_1"/>
    <property type="match status" value="1"/>
</dbReference>
<accession>A0ABP7F6F6</accession>
<comment type="caution">
    <text evidence="6">The sequence shown here is derived from an EMBL/GenBank/DDBJ whole genome shotgun (WGS) entry which is preliminary data.</text>
</comment>
<dbReference type="CDD" id="cd03293">
    <property type="entry name" value="ABC_NrtD_SsuB_transporters"/>
    <property type="match status" value="1"/>
</dbReference>
<keyword evidence="7" id="KW-1185">Reference proteome</keyword>
<evidence type="ECO:0000256" key="1">
    <source>
        <dbReference type="ARBA" id="ARBA00022448"/>
    </source>
</evidence>
<dbReference type="SMART" id="SM00382">
    <property type="entry name" value="AAA"/>
    <property type="match status" value="1"/>
</dbReference>
<dbReference type="SUPFAM" id="SSF52540">
    <property type="entry name" value="P-loop containing nucleoside triphosphate hydrolases"/>
    <property type="match status" value="1"/>
</dbReference>
<dbReference type="GO" id="GO:0005524">
    <property type="term" value="F:ATP binding"/>
    <property type="evidence" value="ECO:0007669"/>
    <property type="project" value="UniProtKB-KW"/>
</dbReference>
<feature type="region of interest" description="Disordered" evidence="4">
    <location>
        <begin position="1"/>
        <end position="33"/>
    </location>
</feature>
<organism evidence="6 7">
    <name type="scientific">Leifsonella bigeumensis</name>
    <dbReference type="NCBI Taxonomy" id="433643"/>
    <lineage>
        <taxon>Bacteria</taxon>
        <taxon>Bacillati</taxon>
        <taxon>Actinomycetota</taxon>
        <taxon>Actinomycetes</taxon>
        <taxon>Micrococcales</taxon>
        <taxon>Microbacteriaceae</taxon>
        <taxon>Leifsonella</taxon>
    </lineage>
</organism>
<feature type="compositionally biased region" description="Basic and acidic residues" evidence="4">
    <location>
        <begin position="1"/>
        <end position="11"/>
    </location>
</feature>
<evidence type="ECO:0000256" key="2">
    <source>
        <dbReference type="ARBA" id="ARBA00022741"/>
    </source>
</evidence>
<evidence type="ECO:0000313" key="7">
    <source>
        <dbReference type="Proteomes" id="UP001501004"/>
    </source>
</evidence>
<keyword evidence="2" id="KW-0547">Nucleotide-binding</keyword>
<dbReference type="InterPro" id="IPR003593">
    <property type="entry name" value="AAA+_ATPase"/>
</dbReference>
<dbReference type="InterPro" id="IPR017871">
    <property type="entry name" value="ABC_transporter-like_CS"/>
</dbReference>
<evidence type="ECO:0000313" key="6">
    <source>
        <dbReference type="EMBL" id="GAA3732561.1"/>
    </source>
</evidence>
<proteinExistence type="predicted"/>
<evidence type="ECO:0000256" key="4">
    <source>
        <dbReference type="SAM" id="MobiDB-lite"/>
    </source>
</evidence>
<evidence type="ECO:0000256" key="3">
    <source>
        <dbReference type="ARBA" id="ARBA00022840"/>
    </source>
</evidence>
<protein>
    <submittedName>
        <fullName evidence="6">ABC transporter ATP-binding protein</fullName>
    </submittedName>
</protein>
<evidence type="ECO:0000259" key="5">
    <source>
        <dbReference type="PROSITE" id="PS50893"/>
    </source>
</evidence>
<dbReference type="PANTHER" id="PTHR42788:SF13">
    <property type="entry name" value="ALIPHATIC SULFONATES IMPORT ATP-BINDING PROTEIN SSUB"/>
    <property type="match status" value="1"/>
</dbReference>
<dbReference type="Proteomes" id="UP001501004">
    <property type="component" value="Unassembled WGS sequence"/>
</dbReference>
<dbReference type="PANTHER" id="PTHR42788">
    <property type="entry name" value="TAURINE IMPORT ATP-BINDING PROTEIN-RELATED"/>
    <property type="match status" value="1"/>
</dbReference>
<dbReference type="Pfam" id="PF00005">
    <property type="entry name" value="ABC_tran"/>
    <property type="match status" value="1"/>
</dbReference>
<keyword evidence="3 6" id="KW-0067">ATP-binding</keyword>
<gene>
    <name evidence="6" type="ORF">GCM10022239_06190</name>
</gene>
<dbReference type="InterPro" id="IPR003439">
    <property type="entry name" value="ABC_transporter-like_ATP-bd"/>
</dbReference>
<keyword evidence="1" id="KW-0813">Transport</keyword>
<dbReference type="PROSITE" id="PS50893">
    <property type="entry name" value="ABC_TRANSPORTER_2"/>
    <property type="match status" value="1"/>
</dbReference>
<dbReference type="InterPro" id="IPR027417">
    <property type="entry name" value="P-loop_NTPase"/>
</dbReference>
<sequence length="293" mass="32015">MSMKTEVRKAESVQPTDEQAVTEPALNTGARRTLGRSGATITVDHVSHAFALAGGEDELVLDQVSFEIPSGEFVALVGPSGCGKTTVLNFMAGLIAPLSGQVVINGDVITRPTRHTGYMFARDALLPWRTAIANVESGLEIRGVSVKERRERAQNALDLVGLGSFAHHYPKQLSQGMRQRVAVARTLAMDPDTLLMDEPFAALDAQTRIRVQGEFTRIWENSNKTVVLVTHDLSEAVLMADRVIVLAARPGRIVADIAIDLERPRNVEELRFSSRFLELNSQVYEALKKGEAS</sequence>
<dbReference type="InterPro" id="IPR050166">
    <property type="entry name" value="ABC_transporter_ATP-bind"/>
</dbReference>
<reference evidence="7" key="1">
    <citation type="journal article" date="2019" name="Int. J. Syst. Evol. Microbiol.">
        <title>The Global Catalogue of Microorganisms (GCM) 10K type strain sequencing project: providing services to taxonomists for standard genome sequencing and annotation.</title>
        <authorList>
            <consortium name="The Broad Institute Genomics Platform"/>
            <consortium name="The Broad Institute Genome Sequencing Center for Infectious Disease"/>
            <person name="Wu L."/>
            <person name="Ma J."/>
        </authorList>
    </citation>
    <scope>NUCLEOTIDE SEQUENCE [LARGE SCALE GENOMIC DNA]</scope>
    <source>
        <strain evidence="7">JCM 16949</strain>
    </source>
</reference>
<feature type="domain" description="ABC transporter" evidence="5">
    <location>
        <begin position="41"/>
        <end position="273"/>
    </location>
</feature>
<dbReference type="EMBL" id="BAABAE010000002">
    <property type="protein sequence ID" value="GAA3732561.1"/>
    <property type="molecule type" value="Genomic_DNA"/>
</dbReference>
<dbReference type="Gene3D" id="3.40.50.300">
    <property type="entry name" value="P-loop containing nucleotide triphosphate hydrolases"/>
    <property type="match status" value="1"/>
</dbReference>